<dbReference type="FunFam" id="2.60.40.770:FF:000001">
    <property type="entry name" value="NPC intracellular cholesterol transporter 2"/>
    <property type="match status" value="1"/>
</dbReference>
<evidence type="ECO:0000313" key="6">
    <source>
        <dbReference type="EMBL" id="JAS67306.1"/>
    </source>
</evidence>
<dbReference type="Pfam" id="PF02221">
    <property type="entry name" value="E1_DerP2_DerF2"/>
    <property type="match status" value="1"/>
</dbReference>
<feature type="signal peptide" evidence="4">
    <location>
        <begin position="1"/>
        <end position="22"/>
    </location>
</feature>
<dbReference type="PANTHER" id="PTHR11306:SF68">
    <property type="entry name" value="NPC INTRACELLULAR CHOLESTEROL TRANSPORTER 2"/>
    <property type="match status" value="1"/>
</dbReference>
<feature type="domain" description="MD-2-related lipid-recognition" evidence="5">
    <location>
        <begin position="25"/>
        <end position="136"/>
    </location>
</feature>
<dbReference type="PANTHER" id="PTHR11306">
    <property type="entry name" value="NIEMANN PICK TYPE C2 PROTEIN NPC2-RELATED"/>
    <property type="match status" value="1"/>
</dbReference>
<evidence type="ECO:0000259" key="5">
    <source>
        <dbReference type="SMART" id="SM00737"/>
    </source>
</evidence>
<accession>A0A1B6GY04</accession>
<reference evidence="6" key="1">
    <citation type="submission" date="2015-11" db="EMBL/GenBank/DDBJ databases">
        <title>De novo transcriptome assembly of four potential Pierce s Disease insect vectors from Arizona vineyards.</title>
        <authorList>
            <person name="Tassone E.E."/>
        </authorList>
    </citation>
    <scope>NUCLEOTIDE SEQUENCE</scope>
</reference>
<name>A0A1B6GY04_9HEMI</name>
<dbReference type="Gene3D" id="2.60.40.770">
    <property type="match status" value="1"/>
</dbReference>
<proteinExistence type="inferred from homology"/>
<sequence length="137" mass="14523">MSPCTVVLVLALGILLATTVDATMVRSCRGEAKTQSGSVDISACEKAPCILKKGTTVSIQITFKPDLDIKQLKNRVFAVLVGISLPFIGVDGTDACSNIYHVDGSLAGCPMKAGTEYVYKNSFDVLSIYPNVSPLVH</sequence>
<dbReference type="SUPFAM" id="SSF81296">
    <property type="entry name" value="E set domains"/>
    <property type="match status" value="1"/>
</dbReference>
<dbReference type="InterPro" id="IPR039670">
    <property type="entry name" value="NPC2-like"/>
</dbReference>
<protein>
    <recommendedName>
        <fullName evidence="5">MD-2-related lipid-recognition domain-containing protein</fullName>
    </recommendedName>
</protein>
<evidence type="ECO:0000256" key="1">
    <source>
        <dbReference type="ARBA" id="ARBA00004613"/>
    </source>
</evidence>
<dbReference type="SMART" id="SM00737">
    <property type="entry name" value="ML"/>
    <property type="match status" value="1"/>
</dbReference>
<dbReference type="EMBL" id="GECZ01002463">
    <property type="protein sequence ID" value="JAS67306.1"/>
    <property type="molecule type" value="Transcribed_RNA"/>
</dbReference>
<dbReference type="GO" id="GO:0015918">
    <property type="term" value="P:sterol transport"/>
    <property type="evidence" value="ECO:0007669"/>
    <property type="project" value="InterPro"/>
</dbReference>
<comment type="subcellular location">
    <subcellularLocation>
        <location evidence="1">Secreted</location>
    </subcellularLocation>
</comment>
<dbReference type="InterPro" id="IPR003172">
    <property type="entry name" value="ML_dom"/>
</dbReference>
<dbReference type="InterPro" id="IPR014756">
    <property type="entry name" value="Ig_E-set"/>
</dbReference>
<evidence type="ECO:0000256" key="4">
    <source>
        <dbReference type="SAM" id="SignalP"/>
    </source>
</evidence>
<dbReference type="AlphaFoldDB" id="A0A1B6GY04"/>
<dbReference type="GO" id="GO:0032934">
    <property type="term" value="F:sterol binding"/>
    <property type="evidence" value="ECO:0007669"/>
    <property type="project" value="InterPro"/>
</dbReference>
<evidence type="ECO:0000256" key="2">
    <source>
        <dbReference type="ARBA" id="ARBA00006370"/>
    </source>
</evidence>
<comment type="similarity">
    <text evidence="2">Belongs to the NPC2 family.</text>
</comment>
<feature type="chain" id="PRO_5008583969" description="MD-2-related lipid-recognition domain-containing protein" evidence="4">
    <location>
        <begin position="23"/>
        <end position="137"/>
    </location>
</feature>
<gene>
    <name evidence="6" type="ORF">g.9919</name>
</gene>
<evidence type="ECO:0000256" key="3">
    <source>
        <dbReference type="ARBA" id="ARBA00022525"/>
    </source>
</evidence>
<keyword evidence="3" id="KW-0964">Secreted</keyword>
<feature type="non-terminal residue" evidence="6">
    <location>
        <position position="137"/>
    </location>
</feature>
<dbReference type="GO" id="GO:0005576">
    <property type="term" value="C:extracellular region"/>
    <property type="evidence" value="ECO:0007669"/>
    <property type="project" value="UniProtKB-SubCell"/>
</dbReference>
<organism evidence="6">
    <name type="scientific">Cuerna arida</name>
    <dbReference type="NCBI Taxonomy" id="1464854"/>
    <lineage>
        <taxon>Eukaryota</taxon>
        <taxon>Metazoa</taxon>
        <taxon>Ecdysozoa</taxon>
        <taxon>Arthropoda</taxon>
        <taxon>Hexapoda</taxon>
        <taxon>Insecta</taxon>
        <taxon>Pterygota</taxon>
        <taxon>Neoptera</taxon>
        <taxon>Paraneoptera</taxon>
        <taxon>Hemiptera</taxon>
        <taxon>Auchenorrhyncha</taxon>
        <taxon>Membracoidea</taxon>
        <taxon>Cicadellidae</taxon>
        <taxon>Cicadellinae</taxon>
        <taxon>Proconiini</taxon>
        <taxon>Cuerna</taxon>
    </lineage>
</organism>
<keyword evidence="4" id="KW-0732">Signal</keyword>